<evidence type="ECO:0000313" key="1">
    <source>
        <dbReference type="EMBL" id="CAH0098694.1"/>
    </source>
</evidence>
<reference evidence="1" key="1">
    <citation type="submission" date="2021-11" db="EMBL/GenBank/DDBJ databases">
        <authorList>
            <person name="Schell T."/>
        </authorList>
    </citation>
    <scope>NUCLEOTIDE SEQUENCE</scope>
    <source>
        <strain evidence="1">M5</strain>
    </source>
</reference>
<dbReference type="OrthoDB" id="6373237at2759"/>
<protein>
    <submittedName>
        <fullName evidence="1">Uncharacterized protein</fullName>
    </submittedName>
</protein>
<proteinExistence type="predicted"/>
<name>A0A8J2VYK9_9CRUS</name>
<sequence length="125" mass="14008">MSNRTQFGSAIEPSTLTVPQNKTFNVYLAPPDAPVRAVEIYSFGGYCVTWIYLLPNVVFPLQTRNPITIMQLKGSVEFRNDPVLRGEIILNSKMRLVELKAGLFLHIANTGTDVAQFQVTESYDL</sequence>
<keyword evidence="2" id="KW-1185">Reference proteome</keyword>
<dbReference type="AlphaFoldDB" id="A0A8J2VYK9"/>
<comment type="caution">
    <text evidence="1">The sequence shown here is derived from an EMBL/GenBank/DDBJ whole genome shotgun (WGS) entry which is preliminary data.</text>
</comment>
<organism evidence="1 2">
    <name type="scientific">Daphnia galeata</name>
    <dbReference type="NCBI Taxonomy" id="27404"/>
    <lineage>
        <taxon>Eukaryota</taxon>
        <taxon>Metazoa</taxon>
        <taxon>Ecdysozoa</taxon>
        <taxon>Arthropoda</taxon>
        <taxon>Crustacea</taxon>
        <taxon>Branchiopoda</taxon>
        <taxon>Diplostraca</taxon>
        <taxon>Cladocera</taxon>
        <taxon>Anomopoda</taxon>
        <taxon>Daphniidae</taxon>
        <taxon>Daphnia</taxon>
    </lineage>
</organism>
<dbReference type="EMBL" id="CAKKLH010000006">
    <property type="protein sequence ID" value="CAH0098694.1"/>
    <property type="molecule type" value="Genomic_DNA"/>
</dbReference>
<evidence type="ECO:0000313" key="2">
    <source>
        <dbReference type="Proteomes" id="UP000789390"/>
    </source>
</evidence>
<accession>A0A8J2VYK9</accession>
<gene>
    <name evidence="1" type="ORF">DGAL_LOCUS789</name>
</gene>
<dbReference type="Proteomes" id="UP000789390">
    <property type="component" value="Unassembled WGS sequence"/>
</dbReference>